<gene>
    <name evidence="2" type="ORF">GCM10009757_15050</name>
</gene>
<organism evidence="2 3">
    <name type="scientific">Streptomyces cheonanensis</name>
    <dbReference type="NCBI Taxonomy" id="312720"/>
    <lineage>
        <taxon>Bacteria</taxon>
        <taxon>Bacillati</taxon>
        <taxon>Actinomycetota</taxon>
        <taxon>Actinomycetes</taxon>
        <taxon>Kitasatosporales</taxon>
        <taxon>Streptomycetaceae</taxon>
        <taxon>Streptomyces</taxon>
    </lineage>
</organism>
<dbReference type="Proteomes" id="UP001403094">
    <property type="component" value="Unassembled WGS sequence"/>
</dbReference>
<evidence type="ECO:0000313" key="3">
    <source>
        <dbReference type="Proteomes" id="UP001403094"/>
    </source>
</evidence>
<reference evidence="2 3" key="1">
    <citation type="journal article" date="2019" name="Int. J. Syst. Evol. Microbiol.">
        <title>The Global Catalogue of Microorganisms (GCM) 10K type strain sequencing project: providing services to taxonomists for standard genome sequencing and annotation.</title>
        <authorList>
            <consortium name="The Broad Institute Genomics Platform"/>
            <consortium name="The Broad Institute Genome Sequencing Center for Infectious Disease"/>
            <person name="Wu L."/>
            <person name="Ma J."/>
        </authorList>
    </citation>
    <scope>NUCLEOTIDE SEQUENCE [LARGE SCALE GENOMIC DNA]</scope>
    <source>
        <strain evidence="2 3">JCM 14549</strain>
    </source>
</reference>
<sequence length="158" mass="16616">MAQATAPSEGDAMRSVPTTPTAVERFEEDSDHRDEPDPSEPAQASGASDADEQADLWTVRVSCPDCAQPVALTERAQALPEHAWCPNPWQPFGTTVCAGSGRTVAGDGAVVFLPVEPRAGRPEPTVLPENLDWRLQPFSHAAPAAARPAPVAGLSRAA</sequence>
<keyword evidence="3" id="KW-1185">Reference proteome</keyword>
<protein>
    <submittedName>
        <fullName evidence="2">Uncharacterized protein</fullName>
    </submittedName>
</protein>
<evidence type="ECO:0000256" key="1">
    <source>
        <dbReference type="SAM" id="MobiDB-lite"/>
    </source>
</evidence>
<dbReference type="EMBL" id="BAAANQ010000002">
    <property type="protein sequence ID" value="GAA2046848.1"/>
    <property type="molecule type" value="Genomic_DNA"/>
</dbReference>
<name>A0ABN2V0I6_9ACTN</name>
<proteinExistence type="predicted"/>
<feature type="region of interest" description="Disordered" evidence="1">
    <location>
        <begin position="1"/>
        <end position="53"/>
    </location>
</feature>
<accession>A0ABN2V0I6</accession>
<comment type="caution">
    <text evidence="2">The sequence shown here is derived from an EMBL/GenBank/DDBJ whole genome shotgun (WGS) entry which is preliminary data.</text>
</comment>
<evidence type="ECO:0000313" key="2">
    <source>
        <dbReference type="EMBL" id="GAA2046848.1"/>
    </source>
</evidence>